<evidence type="ECO:0000313" key="1">
    <source>
        <dbReference type="EMBL" id="KAJ1933912.1"/>
    </source>
</evidence>
<accession>A0ACC1J1K5</accession>
<reference evidence="1" key="1">
    <citation type="submission" date="2022-07" db="EMBL/GenBank/DDBJ databases">
        <title>Phylogenomic reconstructions and comparative analyses of Kickxellomycotina fungi.</title>
        <authorList>
            <person name="Reynolds N.K."/>
            <person name="Stajich J.E."/>
            <person name="Barry K."/>
            <person name="Grigoriev I.V."/>
            <person name="Crous P."/>
            <person name="Smith M.E."/>
        </authorList>
    </citation>
    <scope>NUCLEOTIDE SEQUENCE</scope>
    <source>
        <strain evidence="1">NRRL 5244</strain>
    </source>
</reference>
<feature type="non-terminal residue" evidence="1">
    <location>
        <position position="1"/>
    </location>
</feature>
<name>A0ACC1J1K5_9FUNG</name>
<comment type="caution">
    <text evidence="1">The sequence shown here is derived from an EMBL/GenBank/DDBJ whole genome shotgun (WGS) entry which is preliminary data.</text>
</comment>
<keyword evidence="2" id="KW-1185">Reference proteome</keyword>
<protein>
    <submittedName>
        <fullName evidence="1">Uncharacterized protein</fullName>
    </submittedName>
</protein>
<evidence type="ECO:0000313" key="2">
    <source>
        <dbReference type="Proteomes" id="UP001150603"/>
    </source>
</evidence>
<dbReference type="Proteomes" id="UP001150603">
    <property type="component" value="Unassembled WGS sequence"/>
</dbReference>
<gene>
    <name evidence="1" type="ORF">FBU59_005869</name>
</gene>
<proteinExistence type="predicted"/>
<sequence length="262" mass="27968">ESAHDGKKVAPAAIGMLKNPGRVVRMPLASIANMHYTSAGSLLNIEDSNSPVLVLHFQTGASPKDYATTDDEDNVDDADTQAIRESQIDKWYALEVLDDDDDDDNESDGSSDSESDSDGSGEPASTSEKIDALGHALESSCSIGANTAANSSADVNNASGSAPSLPELARPVQFLANEWRKCILSLLEYMVRLAAVEMSEQMSHLEVPDEKLRLYLTDAPVESNVAMRIPGAQSLADMPQLRSRSSLVSSMQQSAVGSPRRA</sequence>
<organism evidence="1 2">
    <name type="scientific">Linderina macrospora</name>
    <dbReference type="NCBI Taxonomy" id="4868"/>
    <lineage>
        <taxon>Eukaryota</taxon>
        <taxon>Fungi</taxon>
        <taxon>Fungi incertae sedis</taxon>
        <taxon>Zoopagomycota</taxon>
        <taxon>Kickxellomycotina</taxon>
        <taxon>Kickxellomycetes</taxon>
        <taxon>Kickxellales</taxon>
        <taxon>Kickxellaceae</taxon>
        <taxon>Linderina</taxon>
    </lineage>
</organism>
<dbReference type="EMBL" id="JANBPW010004864">
    <property type="protein sequence ID" value="KAJ1933912.1"/>
    <property type="molecule type" value="Genomic_DNA"/>
</dbReference>